<dbReference type="STRING" id="1331196.A0A1B9IHC8"/>
<dbReference type="OrthoDB" id="9421954at2759"/>
<protein>
    <recommendedName>
        <fullName evidence="3">Histone H2A</fullName>
    </recommendedName>
</protein>
<proteinExistence type="inferred from homology"/>
<evidence type="ECO:0000313" key="8">
    <source>
        <dbReference type="Proteomes" id="UP000092583"/>
    </source>
</evidence>
<name>A0A1B9IHC8_9TREE</name>
<dbReference type="FunFam" id="1.10.20.10:FF:000013">
    <property type="entry name" value="Core histone macro-H2A"/>
    <property type="match status" value="1"/>
</dbReference>
<dbReference type="InterPro" id="IPR002119">
    <property type="entry name" value="Histone_H2A"/>
</dbReference>
<dbReference type="GO" id="GO:0003677">
    <property type="term" value="F:DNA binding"/>
    <property type="evidence" value="ECO:0007669"/>
    <property type="project" value="UniProtKB-KW"/>
</dbReference>
<feature type="domain" description="Core Histone H2A/H2B/H3" evidence="5">
    <location>
        <begin position="19"/>
        <end position="87"/>
    </location>
</feature>
<evidence type="ECO:0000259" key="5">
    <source>
        <dbReference type="Pfam" id="PF00125"/>
    </source>
</evidence>
<dbReference type="InterPro" id="IPR032454">
    <property type="entry name" value="Histone_H2A_C"/>
</dbReference>
<accession>A0A1B9IHC8</accession>
<organism evidence="7 8">
    <name type="scientific">Kwoniella mangroviensis CBS 10435</name>
    <dbReference type="NCBI Taxonomy" id="1331196"/>
    <lineage>
        <taxon>Eukaryota</taxon>
        <taxon>Fungi</taxon>
        <taxon>Dikarya</taxon>
        <taxon>Basidiomycota</taxon>
        <taxon>Agaricomycotina</taxon>
        <taxon>Tremellomycetes</taxon>
        <taxon>Tremellales</taxon>
        <taxon>Cryptococcaceae</taxon>
        <taxon>Kwoniella</taxon>
    </lineage>
</organism>
<dbReference type="SMART" id="SM00414">
    <property type="entry name" value="H2A"/>
    <property type="match status" value="1"/>
</dbReference>
<feature type="compositionally biased region" description="Basic residues" evidence="4">
    <location>
        <begin position="117"/>
        <end position="127"/>
    </location>
</feature>
<dbReference type="Pfam" id="PF00125">
    <property type="entry name" value="Histone"/>
    <property type="match status" value="1"/>
</dbReference>
<comment type="subunit">
    <text evidence="3">The nucleosome is a histone octamer containing two molecules each of H2A, H2B, H3 and H4 assembled in one H3-H4 heterotetramer and two H2A-H2B heterodimers. The octamer wraps approximately 147 bp of DNA.</text>
</comment>
<evidence type="ECO:0000256" key="2">
    <source>
        <dbReference type="ARBA" id="ARBA00022990"/>
    </source>
</evidence>
<dbReference type="Pfam" id="PF16211">
    <property type="entry name" value="Histone_H2A_C"/>
    <property type="match status" value="1"/>
</dbReference>
<comment type="subcellular location">
    <subcellularLocation>
        <location evidence="3">Nucleus</location>
    </subcellularLocation>
</comment>
<evidence type="ECO:0000256" key="4">
    <source>
        <dbReference type="SAM" id="MobiDB-lite"/>
    </source>
</evidence>
<dbReference type="GO" id="GO:0030527">
    <property type="term" value="F:structural constituent of chromatin"/>
    <property type="evidence" value="ECO:0007669"/>
    <property type="project" value="InterPro"/>
</dbReference>
<dbReference type="Gene3D" id="1.10.20.10">
    <property type="entry name" value="Histone, subunit A"/>
    <property type="match status" value="1"/>
</dbReference>
<gene>
    <name evidence="7" type="ORF">L486_07210</name>
</gene>
<dbReference type="GO" id="GO:0000786">
    <property type="term" value="C:nucleosome"/>
    <property type="evidence" value="ECO:0007669"/>
    <property type="project" value="UniProtKB-KW"/>
</dbReference>
<reference evidence="8" key="2">
    <citation type="submission" date="2013-12" db="EMBL/GenBank/DDBJ databases">
        <title>Evolution of pathogenesis and genome organization in the Tremellales.</title>
        <authorList>
            <person name="Cuomo C."/>
            <person name="Litvintseva A."/>
            <person name="Heitman J."/>
            <person name="Chen Y."/>
            <person name="Sun S."/>
            <person name="Springer D."/>
            <person name="Dromer F."/>
            <person name="Young S."/>
            <person name="Zeng Q."/>
            <person name="Chapman S."/>
            <person name="Gujja S."/>
            <person name="Saif S."/>
            <person name="Birren B."/>
        </authorList>
    </citation>
    <scope>NUCLEOTIDE SEQUENCE [LARGE SCALE GENOMIC DNA]</scope>
    <source>
        <strain evidence="8">CBS 10435</strain>
    </source>
</reference>
<reference evidence="7 8" key="1">
    <citation type="submission" date="2013-07" db="EMBL/GenBank/DDBJ databases">
        <title>The Genome Sequence of Kwoniella mangroviensis CBS10435.</title>
        <authorList>
            <consortium name="The Broad Institute Genome Sequencing Platform"/>
            <person name="Cuomo C."/>
            <person name="Litvintseva A."/>
            <person name="Chen Y."/>
            <person name="Heitman J."/>
            <person name="Sun S."/>
            <person name="Springer D."/>
            <person name="Dromer F."/>
            <person name="Young S.K."/>
            <person name="Zeng Q."/>
            <person name="Gargeya S."/>
            <person name="Fitzgerald M."/>
            <person name="Abouelleil A."/>
            <person name="Alvarado L."/>
            <person name="Berlin A.M."/>
            <person name="Chapman S.B."/>
            <person name="Dewar J."/>
            <person name="Goldberg J."/>
            <person name="Griggs A."/>
            <person name="Gujja S."/>
            <person name="Hansen M."/>
            <person name="Howarth C."/>
            <person name="Imamovic A."/>
            <person name="Larimer J."/>
            <person name="McCowan C."/>
            <person name="Murphy C."/>
            <person name="Pearson M."/>
            <person name="Priest M."/>
            <person name="Roberts A."/>
            <person name="Saif S."/>
            <person name="Shea T."/>
            <person name="Sykes S."/>
            <person name="Wortman J."/>
            <person name="Nusbaum C."/>
            <person name="Birren B."/>
        </authorList>
    </citation>
    <scope>NUCLEOTIDE SEQUENCE [LARGE SCALE GENOMIC DNA]</scope>
    <source>
        <strain evidence="7 8">CBS 10435</strain>
    </source>
</reference>
<keyword evidence="3" id="KW-0158">Chromosome</keyword>
<feature type="region of interest" description="Disordered" evidence="4">
    <location>
        <begin position="113"/>
        <end position="156"/>
    </location>
</feature>
<dbReference type="EMBL" id="KI669467">
    <property type="protein sequence ID" value="OCF55099.1"/>
    <property type="molecule type" value="Genomic_DNA"/>
</dbReference>
<keyword evidence="2" id="KW-0007">Acetylation</keyword>
<keyword evidence="8" id="KW-1185">Reference proteome</keyword>
<evidence type="ECO:0000256" key="1">
    <source>
        <dbReference type="ARBA" id="ARBA00010691"/>
    </source>
</evidence>
<dbReference type="AlphaFoldDB" id="A0A1B9IHC8"/>
<feature type="compositionally biased region" description="Polar residues" evidence="4">
    <location>
        <begin position="146"/>
        <end position="156"/>
    </location>
</feature>
<dbReference type="Proteomes" id="UP000092583">
    <property type="component" value="Unassembled WGS sequence"/>
</dbReference>
<dbReference type="CDD" id="cd00074">
    <property type="entry name" value="HFD_H2A"/>
    <property type="match status" value="1"/>
</dbReference>
<keyword evidence="3" id="KW-0544">Nucleosome core</keyword>
<evidence type="ECO:0000313" key="7">
    <source>
        <dbReference type="EMBL" id="OCF55099.1"/>
    </source>
</evidence>
<keyword evidence="3" id="KW-0238">DNA-binding</keyword>
<sequence>MPGKSSDDSAGKGHGRSLKAGITFPVGRIHRYLKRGRYADRVGGGAAIYMASVLEYLVAEVLELAGNAANDNKRSRVSPRHIQLAVRNDEELHRLLGKVTIAEGGVLPHVHKELMQKKGKSKSKKKGSQTTATTTTDNGVEESGPGKSSSLSYKLK</sequence>
<feature type="domain" description="Histone H2A C-terminal" evidence="6">
    <location>
        <begin position="90"/>
        <end position="124"/>
    </location>
</feature>
<dbReference type="GO" id="GO:0046982">
    <property type="term" value="F:protein heterodimerization activity"/>
    <property type="evidence" value="ECO:0007669"/>
    <property type="project" value="InterPro"/>
</dbReference>
<dbReference type="PANTHER" id="PTHR23430">
    <property type="entry name" value="HISTONE H2A"/>
    <property type="match status" value="1"/>
</dbReference>
<dbReference type="SUPFAM" id="SSF47113">
    <property type="entry name" value="Histone-fold"/>
    <property type="match status" value="1"/>
</dbReference>
<comment type="similarity">
    <text evidence="1 3">Belongs to the histone H2A family.</text>
</comment>
<evidence type="ECO:0000259" key="6">
    <source>
        <dbReference type="Pfam" id="PF16211"/>
    </source>
</evidence>
<dbReference type="InterPro" id="IPR007125">
    <property type="entry name" value="H2A/H2B/H3"/>
</dbReference>
<dbReference type="InterPro" id="IPR009072">
    <property type="entry name" value="Histone-fold"/>
</dbReference>
<dbReference type="PRINTS" id="PR00620">
    <property type="entry name" value="HISTONEH2A"/>
</dbReference>
<keyword evidence="3" id="KW-0539">Nucleus</keyword>
<evidence type="ECO:0000256" key="3">
    <source>
        <dbReference type="RuleBase" id="RU003767"/>
    </source>
</evidence>
<dbReference type="GO" id="GO:0005634">
    <property type="term" value="C:nucleus"/>
    <property type="evidence" value="ECO:0007669"/>
    <property type="project" value="UniProtKB-SubCell"/>
</dbReference>